<dbReference type="InterPro" id="IPR029058">
    <property type="entry name" value="AB_hydrolase_fold"/>
</dbReference>
<organism evidence="2 3">
    <name type="scientific">Actinocorallia libanotica</name>
    <dbReference type="NCBI Taxonomy" id="46162"/>
    <lineage>
        <taxon>Bacteria</taxon>
        <taxon>Bacillati</taxon>
        <taxon>Actinomycetota</taxon>
        <taxon>Actinomycetes</taxon>
        <taxon>Streptosporangiales</taxon>
        <taxon>Thermomonosporaceae</taxon>
        <taxon>Actinocorallia</taxon>
    </lineage>
</organism>
<proteinExistence type="predicted"/>
<comment type="caution">
    <text evidence="2">The sequence shown here is derived from an EMBL/GenBank/DDBJ whole genome shotgun (WGS) entry which is preliminary data.</text>
</comment>
<gene>
    <name evidence="2" type="ORF">GCM10009550_07430</name>
</gene>
<keyword evidence="3" id="KW-1185">Reference proteome</keyword>
<evidence type="ECO:0000313" key="3">
    <source>
        <dbReference type="Proteomes" id="UP001500665"/>
    </source>
</evidence>
<reference evidence="2 3" key="1">
    <citation type="journal article" date="2019" name="Int. J. Syst. Evol. Microbiol.">
        <title>The Global Catalogue of Microorganisms (GCM) 10K type strain sequencing project: providing services to taxonomists for standard genome sequencing and annotation.</title>
        <authorList>
            <consortium name="The Broad Institute Genomics Platform"/>
            <consortium name="The Broad Institute Genome Sequencing Center for Infectious Disease"/>
            <person name="Wu L."/>
            <person name="Ma J."/>
        </authorList>
    </citation>
    <scope>NUCLEOTIDE SEQUENCE [LARGE SCALE GENOMIC DNA]</scope>
    <source>
        <strain evidence="2 3">JCM 10696</strain>
    </source>
</reference>
<evidence type="ECO:0000313" key="2">
    <source>
        <dbReference type="EMBL" id="GAA0939125.1"/>
    </source>
</evidence>
<dbReference type="Pfam" id="PF12697">
    <property type="entry name" value="Abhydrolase_6"/>
    <property type="match status" value="1"/>
</dbReference>
<dbReference type="InterPro" id="IPR000073">
    <property type="entry name" value="AB_hydrolase_1"/>
</dbReference>
<sequence>MDIVLERRGRGPQLVLLPGPGRRDDWAPVSDLLARDHEILVLGDTPDGLSPAADPESLVVHLGLALAGLGLRSPHIAGDSLGGLVALEAAERALVASATALSPAGFAPRPGSRPADLLLRAVRLGASLPGAALERILASPLQDSLRFRTLYGRARPVDAEALVIDPGTGWDTSPARPSDRFTGVLADVPVTLAWGGRDRPAPPEEALRARERLPHVRHMWLPGGGTLPRGCDPEAVAGIIRNTVAAAEGQRFAVGS</sequence>
<accession>A0ABN1Q975</accession>
<dbReference type="Gene3D" id="3.40.50.1820">
    <property type="entry name" value="alpha/beta hydrolase"/>
    <property type="match status" value="1"/>
</dbReference>
<dbReference type="Proteomes" id="UP001500665">
    <property type="component" value="Unassembled WGS sequence"/>
</dbReference>
<dbReference type="GO" id="GO:0016787">
    <property type="term" value="F:hydrolase activity"/>
    <property type="evidence" value="ECO:0007669"/>
    <property type="project" value="UniProtKB-KW"/>
</dbReference>
<dbReference type="SUPFAM" id="SSF53474">
    <property type="entry name" value="alpha/beta-Hydrolases"/>
    <property type="match status" value="1"/>
</dbReference>
<evidence type="ECO:0000259" key="1">
    <source>
        <dbReference type="Pfam" id="PF12697"/>
    </source>
</evidence>
<dbReference type="EMBL" id="BAAAHH010000002">
    <property type="protein sequence ID" value="GAA0939125.1"/>
    <property type="molecule type" value="Genomic_DNA"/>
</dbReference>
<keyword evidence="2" id="KW-0378">Hydrolase</keyword>
<feature type="domain" description="AB hydrolase-1" evidence="1">
    <location>
        <begin position="14"/>
        <end position="237"/>
    </location>
</feature>
<dbReference type="RefSeq" id="WP_344236685.1">
    <property type="nucleotide sequence ID" value="NZ_BAAAHH010000002.1"/>
</dbReference>
<protein>
    <submittedName>
        <fullName evidence="2">Alpha/beta fold hydrolase</fullName>
    </submittedName>
</protein>
<name>A0ABN1Q975_9ACTN</name>